<keyword evidence="4" id="KW-0863">Zinc-finger</keyword>
<dbReference type="GO" id="GO:0035173">
    <property type="term" value="F:histone kinase activity"/>
    <property type="evidence" value="ECO:0007669"/>
    <property type="project" value="UniProtKB-ARBA"/>
</dbReference>
<dbReference type="InterPro" id="IPR013783">
    <property type="entry name" value="Ig-like_fold"/>
</dbReference>
<dbReference type="InterPro" id="IPR050964">
    <property type="entry name" value="Striated_Muscle_Regulatory"/>
</dbReference>
<evidence type="ECO:0000256" key="2">
    <source>
        <dbReference type="ARBA" id="ARBA00022737"/>
    </source>
</evidence>
<evidence type="ECO:0000313" key="12">
    <source>
        <dbReference type="Proteomes" id="UP001620645"/>
    </source>
</evidence>
<name>A0ABD2I7G8_HETSC</name>
<dbReference type="PROSITE" id="PS50853">
    <property type="entry name" value="FN3"/>
    <property type="match status" value="3"/>
</dbReference>
<dbReference type="SMART" id="SM00408">
    <property type="entry name" value="IGc2"/>
    <property type="match status" value="4"/>
</dbReference>
<keyword evidence="5" id="KW-0067">ATP-binding</keyword>
<dbReference type="Pfam" id="PF07679">
    <property type="entry name" value="I-set"/>
    <property type="match status" value="3"/>
</dbReference>
<dbReference type="SMART" id="SM00060">
    <property type="entry name" value="FN3"/>
    <property type="match status" value="3"/>
</dbReference>
<keyword evidence="3" id="KW-0393">Immunoglobulin domain</keyword>
<dbReference type="SUPFAM" id="SSF56112">
    <property type="entry name" value="Protein kinase-like (PK-like)"/>
    <property type="match status" value="1"/>
</dbReference>
<feature type="domain" description="Ig-like" evidence="9">
    <location>
        <begin position="1267"/>
        <end position="1347"/>
    </location>
</feature>
<dbReference type="PROSITE" id="PS50157">
    <property type="entry name" value="ZINC_FINGER_C2H2_2"/>
    <property type="match status" value="1"/>
</dbReference>
<dbReference type="EMBL" id="JBICCN010000374">
    <property type="protein sequence ID" value="KAL3072098.1"/>
    <property type="molecule type" value="Genomic_DNA"/>
</dbReference>
<accession>A0ABD2I7G8</accession>
<feature type="binding site" evidence="5">
    <location>
        <position position="1579"/>
    </location>
    <ligand>
        <name>ATP</name>
        <dbReference type="ChEBI" id="CHEBI:30616"/>
    </ligand>
</feature>
<dbReference type="InterPro" id="IPR011009">
    <property type="entry name" value="Kinase-like_dom_sf"/>
</dbReference>
<evidence type="ECO:0000256" key="3">
    <source>
        <dbReference type="ARBA" id="ARBA00023319"/>
    </source>
</evidence>
<dbReference type="InterPro" id="IPR000719">
    <property type="entry name" value="Prot_kinase_dom"/>
</dbReference>
<feature type="domain" description="Ig-like" evidence="9">
    <location>
        <begin position="1351"/>
        <end position="1432"/>
    </location>
</feature>
<dbReference type="SUPFAM" id="SSF48726">
    <property type="entry name" value="Immunoglobulin"/>
    <property type="match status" value="5"/>
</dbReference>
<feature type="domain" description="C2H2-type" evidence="8">
    <location>
        <begin position="72"/>
        <end position="107"/>
    </location>
</feature>
<proteinExistence type="inferred from homology"/>
<dbReference type="SMART" id="SM01331">
    <property type="entry name" value="DUF3635"/>
    <property type="match status" value="1"/>
</dbReference>
<dbReference type="PANTHER" id="PTHR13817">
    <property type="entry name" value="TITIN"/>
    <property type="match status" value="1"/>
</dbReference>
<dbReference type="InterPro" id="IPR024604">
    <property type="entry name" value="GSG2_C"/>
</dbReference>
<reference evidence="11 12" key="1">
    <citation type="submission" date="2024-10" db="EMBL/GenBank/DDBJ databases">
        <authorList>
            <person name="Kim D."/>
        </authorList>
    </citation>
    <scope>NUCLEOTIDE SEQUENCE [LARGE SCALE GENOMIC DNA]</scope>
    <source>
        <strain evidence="11">Taebaek</strain>
    </source>
</reference>
<dbReference type="InterPro" id="IPR003961">
    <property type="entry name" value="FN3_dom"/>
</dbReference>
<dbReference type="SUPFAM" id="SSF49265">
    <property type="entry name" value="Fibronectin type III"/>
    <property type="match status" value="2"/>
</dbReference>
<evidence type="ECO:0000256" key="1">
    <source>
        <dbReference type="ARBA" id="ARBA00006692"/>
    </source>
</evidence>
<protein>
    <recommendedName>
        <fullName evidence="13">Non-specific serine/threonine protein kinase</fullName>
    </recommendedName>
</protein>
<organism evidence="11 12">
    <name type="scientific">Heterodera schachtii</name>
    <name type="common">Sugarbeet cyst nematode worm</name>
    <name type="synonym">Tylenchus schachtii</name>
    <dbReference type="NCBI Taxonomy" id="97005"/>
    <lineage>
        <taxon>Eukaryota</taxon>
        <taxon>Metazoa</taxon>
        <taxon>Ecdysozoa</taxon>
        <taxon>Nematoda</taxon>
        <taxon>Chromadorea</taxon>
        <taxon>Rhabditida</taxon>
        <taxon>Tylenchina</taxon>
        <taxon>Tylenchomorpha</taxon>
        <taxon>Tylenchoidea</taxon>
        <taxon>Heteroderidae</taxon>
        <taxon>Heteroderinae</taxon>
        <taxon>Heterodera</taxon>
    </lineage>
</organism>
<evidence type="ECO:0000256" key="4">
    <source>
        <dbReference type="PROSITE-ProRule" id="PRU00042"/>
    </source>
</evidence>
<comment type="caution">
    <text evidence="11">The sequence shown here is derived from an EMBL/GenBank/DDBJ whole genome shotgun (WGS) entry which is preliminary data.</text>
</comment>
<dbReference type="InterPro" id="IPR017441">
    <property type="entry name" value="Protein_kinase_ATP_BS"/>
</dbReference>
<dbReference type="CDD" id="cd00063">
    <property type="entry name" value="FN3"/>
    <property type="match status" value="3"/>
</dbReference>
<dbReference type="InterPro" id="IPR003598">
    <property type="entry name" value="Ig_sub2"/>
</dbReference>
<gene>
    <name evidence="11" type="ORF">niasHS_016273</name>
</gene>
<feature type="domain" description="Fibronectin type-III" evidence="10">
    <location>
        <begin position="695"/>
        <end position="792"/>
    </location>
</feature>
<evidence type="ECO:0000259" key="10">
    <source>
        <dbReference type="PROSITE" id="PS50853"/>
    </source>
</evidence>
<keyword evidence="4" id="KW-0479">Metal-binding</keyword>
<feature type="compositionally biased region" description="Low complexity" evidence="6">
    <location>
        <begin position="1092"/>
        <end position="1103"/>
    </location>
</feature>
<dbReference type="Pfam" id="PF00041">
    <property type="entry name" value="fn3"/>
    <property type="match status" value="3"/>
</dbReference>
<dbReference type="Gene3D" id="2.60.40.10">
    <property type="entry name" value="Immunoglobulins"/>
    <property type="match status" value="9"/>
</dbReference>
<dbReference type="PROSITE" id="PS00107">
    <property type="entry name" value="PROTEIN_KINASE_ATP"/>
    <property type="match status" value="1"/>
</dbReference>
<dbReference type="Gene3D" id="3.30.200.20">
    <property type="entry name" value="Phosphorylase Kinase, domain 1"/>
    <property type="match status" value="1"/>
</dbReference>
<keyword evidence="2" id="KW-0677">Repeat</keyword>
<evidence type="ECO:0008006" key="13">
    <source>
        <dbReference type="Google" id="ProtNLM"/>
    </source>
</evidence>
<feature type="region of interest" description="Disordered" evidence="6">
    <location>
        <begin position="1056"/>
        <end position="1155"/>
    </location>
</feature>
<feature type="domain" description="Protein kinase" evidence="7">
    <location>
        <begin position="1552"/>
        <end position="1881"/>
    </location>
</feature>
<feature type="domain" description="Fibronectin type-III" evidence="10">
    <location>
        <begin position="940"/>
        <end position="1038"/>
    </location>
</feature>
<dbReference type="FunFam" id="2.60.40.10:FF:000056">
    <property type="entry name" value="twitchin isoform X4"/>
    <property type="match status" value="1"/>
</dbReference>
<dbReference type="InterPro" id="IPR036116">
    <property type="entry name" value="FN3_sf"/>
</dbReference>
<evidence type="ECO:0000256" key="5">
    <source>
        <dbReference type="PROSITE-ProRule" id="PRU10141"/>
    </source>
</evidence>
<feature type="compositionally biased region" description="Low complexity" evidence="6">
    <location>
        <begin position="1138"/>
        <end position="1155"/>
    </location>
</feature>
<evidence type="ECO:0000259" key="7">
    <source>
        <dbReference type="PROSITE" id="PS50011"/>
    </source>
</evidence>
<feature type="compositionally biased region" description="Polar residues" evidence="6">
    <location>
        <begin position="1075"/>
        <end position="1086"/>
    </location>
</feature>
<feature type="domain" description="Ig-like" evidence="9">
    <location>
        <begin position="326"/>
        <end position="411"/>
    </location>
</feature>
<dbReference type="PRINTS" id="PR00014">
    <property type="entry name" value="FNTYPEIII"/>
</dbReference>
<dbReference type="InterPro" id="IPR003599">
    <property type="entry name" value="Ig_sub"/>
</dbReference>
<dbReference type="SMART" id="SM00409">
    <property type="entry name" value="IG"/>
    <property type="match status" value="6"/>
</dbReference>
<feature type="compositionally biased region" description="Acidic residues" evidence="6">
    <location>
        <begin position="116"/>
        <end position="125"/>
    </location>
</feature>
<dbReference type="InterPro" id="IPR007110">
    <property type="entry name" value="Ig-like_dom"/>
</dbReference>
<dbReference type="GO" id="GO:0005524">
    <property type="term" value="F:ATP binding"/>
    <property type="evidence" value="ECO:0007669"/>
    <property type="project" value="UniProtKB-UniRule"/>
</dbReference>
<comment type="similarity">
    <text evidence="1">Belongs to the protein kinase superfamily. CAMK Ser/Thr protein kinase family.</text>
</comment>
<feature type="region of interest" description="Disordered" evidence="6">
    <location>
        <begin position="88"/>
        <end position="136"/>
    </location>
</feature>
<dbReference type="PROSITE" id="PS50011">
    <property type="entry name" value="PROTEIN_KINASE_DOM"/>
    <property type="match status" value="1"/>
</dbReference>
<feature type="domain" description="Ig-like" evidence="9">
    <location>
        <begin position="128"/>
        <end position="226"/>
    </location>
</feature>
<evidence type="ECO:0000313" key="11">
    <source>
        <dbReference type="EMBL" id="KAL3072098.1"/>
    </source>
</evidence>
<feature type="domain" description="Ig-like" evidence="9">
    <location>
        <begin position="230"/>
        <end position="321"/>
    </location>
</feature>
<evidence type="ECO:0000256" key="6">
    <source>
        <dbReference type="SAM" id="MobiDB-lite"/>
    </source>
</evidence>
<dbReference type="GO" id="GO:0008270">
    <property type="term" value="F:zinc ion binding"/>
    <property type="evidence" value="ECO:0007669"/>
    <property type="project" value="UniProtKB-KW"/>
</dbReference>
<evidence type="ECO:0000259" key="8">
    <source>
        <dbReference type="PROSITE" id="PS50157"/>
    </source>
</evidence>
<dbReference type="GO" id="GO:0030017">
    <property type="term" value="C:sarcomere"/>
    <property type="evidence" value="ECO:0007669"/>
    <property type="project" value="UniProtKB-ARBA"/>
</dbReference>
<keyword evidence="5" id="KW-0547">Nucleotide-binding</keyword>
<dbReference type="InterPro" id="IPR036179">
    <property type="entry name" value="Ig-like_dom_sf"/>
</dbReference>
<dbReference type="Pfam" id="PF12330">
    <property type="entry name" value="Haspin_kinase"/>
    <property type="match status" value="1"/>
</dbReference>
<dbReference type="Proteomes" id="UP001620645">
    <property type="component" value="Unassembled WGS sequence"/>
</dbReference>
<dbReference type="PANTHER" id="PTHR13817:SF151">
    <property type="entry name" value="TITIN"/>
    <property type="match status" value="1"/>
</dbReference>
<feature type="domain" description="Fibronectin type-III" evidence="10">
    <location>
        <begin position="846"/>
        <end position="939"/>
    </location>
</feature>
<feature type="compositionally biased region" description="Basic and acidic residues" evidence="6">
    <location>
        <begin position="1065"/>
        <end position="1074"/>
    </location>
</feature>
<dbReference type="InterPro" id="IPR013098">
    <property type="entry name" value="Ig_I-set"/>
</dbReference>
<keyword evidence="12" id="KW-1185">Reference proteome</keyword>
<dbReference type="PROSITE" id="PS50835">
    <property type="entry name" value="IG_LIKE"/>
    <property type="match status" value="5"/>
</dbReference>
<dbReference type="Gene3D" id="1.10.510.10">
    <property type="entry name" value="Transferase(Phosphotransferase) domain 1"/>
    <property type="match status" value="1"/>
</dbReference>
<evidence type="ECO:0000259" key="9">
    <source>
        <dbReference type="PROSITE" id="PS50835"/>
    </source>
</evidence>
<keyword evidence="4" id="KW-0862">Zinc</keyword>
<sequence length="1881" mass="210790">MASTSTVKEKRERWKQDYKCRKMGRLHCEYEDDILDRWHAEMEKQRSRSASYLIARREKAKLLPAAPVVKKVPCPSCEQSFDSKKSLSNHKRACSAPARVTHPPDRMTRRRVLNLDESDGEDPAEEVPPVAVDPKEREERWVDPLPEKLQFQQQVNKIAELKCKYSRANAKVRWYKDRKKLFSDGLKYTILLDKQSVTLIINNPDPDDSGKYTCKANGMPTNSFVTVEGPSIKYVFLTPLPNTMEIYRTKQGILTCKLNSARAPLVWQRDGKPIDVHDPRYQIEKDAAGCFTLTIRVVEQIDQGMWTATVNKNVISKCQVSVVEEPRDFVETLKSQSANENENVTFECVVNDEDIDVEWFHGDAKIKMDGRHFKEERVGCHRRLLITNLRIEDQGQYKCTTKNDKTMAQLIVDPLKKFECEAGKQKQIKMPFEVKGTRRGDPKPILLRNGKPVDLSKMKDLVEVIINGTVANIVFKNPQKSEAGKWSLKLENTGGVSTEAAFELVVKGKPKTPKGQVDTLDVTSDSCAFLRGANEELSQQLHDEMAAEMALRRVNDEHETESSDVDEDEYVVESDDDIPAVEANAGAFPGTSTLSATARTTRICTAAAPVAELCGKERRSNKNSDLGTSGTSARIVETPGELVILKCVVEGNPAPKFAWKKGGREVPLTDDRLRCQTDGDTRTRKAKAPLNVPGPPGPPKPLHTAYNSITLQWAQPLRDGGTPITGYELEKREHGTNAQWEKAAFGSVPDTQFKVTGVKQYHFYEFRVAAVNAVGQGEWSDNSVPIAATRSSCKPLITMGMLARENDLGSDSVDLRLEVVDRPAPPEGSLKVLPELVVSKYQVPSQPDKPVVRDFGRTWAELEWELPASNGGAKIRGYELQHKEKHSEWITCKKSGTWATNFKVHNLSDRGEYMFRVAARNEAGLSKPSLPSDRIKLPGPPGMPIQVEAQSIGPNCVTLSWQPPAEDGGSKLEGYLVQKREWDHEQWEKATPDMCPLTECLVPGLREFQAYVFRVIAVNLHGCSTPSLQTLPINIVETAGACPTIVINKELSVQGPSVVPLKSQRANEKEKDATQIRTPKTAQPSSAHGIGPSLDSSDQPLSSTARRCQPRRQKSARKDATDIQCENLTPPRPKNTERTTSGSGRRRVGSTAAARQAQAAAAACAAGEEAPNEEGRQDVAVVTKKMAILALRRVNDEHETESSDVDEDEYVVESDDDIPAVEHRSSVDMRRDSLAEILDLGTSGTPARIGASLFPGKREERWVDPLPEKLQFQQQKNKIAELKCKYSRANAKVRWYKGRKELFSDGLKYKILIDKQSVTLIINNPDPDDSGKYTCKANEMPTNSFVTVEGPSIKYVFLTPLPNTMEIYRTKQGILTCKLNSARAPLVWQRDGKPIDVHDPRYQIEKDAAGCFTLTIRVVEQIDQGMWTATVNKNVISKCQVYVVEDPRDTFVVPEQLRNETAANEVGQSTPEIVALLNLSMRFDVTFERRRRHAMNPIQHSQLSDDGAGTSMTSDVSVQDYASSEFDLNAFLQICGQTKVQTWTMLGELSSFGGWSKIGEGAFGEVFKGTLENAPIAFKVIPFAASEEQCSKLVNGENLKPAKFIFNELYITNELSKLSAGNDFVTPTFIQLRMSKIIKGCFPSKLLKAWDAFKKAKPEKVENKRPDTYSEEGLHFLIIGLSYGGIDLKAYTIPNSHVCYSIFLQIALSIAVAERVLGFEHRDLHDENFLLEECAPDEKIRYKYDGAKIDVVSHGVRVSIIDYSISRLQKENVVVYADLSQDPGLFEQNGEEDGGDYQYDVYRMMKAAVSDDGWASFCPQTNLYWLDYAAKKLFNNRFIRREKKQVIRRLFFPQYENKFKTTRDFTVDPTFLTVFAKYISK</sequence>
<dbReference type="CDD" id="cd00096">
    <property type="entry name" value="Ig"/>
    <property type="match status" value="3"/>
</dbReference>
<dbReference type="InterPro" id="IPR013087">
    <property type="entry name" value="Znf_C2H2_type"/>
</dbReference>